<proteinExistence type="predicted"/>
<gene>
    <name evidence="1" type="ORF">ERS008476_01425</name>
</gene>
<evidence type="ECO:0000313" key="1">
    <source>
        <dbReference type="EMBL" id="CRY54503.1"/>
    </source>
</evidence>
<sequence>MCPPVLRIDLIIINSFSWLQKNRPALKAGLFELLSSDI</sequence>
<name>A0A0H5LTM8_YERIN</name>
<dbReference type="Proteomes" id="UP000043316">
    <property type="component" value="Unassembled WGS sequence"/>
</dbReference>
<protein>
    <submittedName>
        <fullName evidence="1">Uncharacterized protein</fullName>
    </submittedName>
</protein>
<evidence type="ECO:0000313" key="2">
    <source>
        <dbReference type="Proteomes" id="UP000043316"/>
    </source>
</evidence>
<accession>A0A0H5LTM8</accession>
<reference evidence="2" key="1">
    <citation type="submission" date="2015-03" db="EMBL/GenBank/DDBJ databases">
        <authorList>
            <consortium name="Pathogen Informatics"/>
        </authorList>
    </citation>
    <scope>NUCLEOTIDE SEQUENCE [LARGE SCALE GENOMIC DNA]</scope>
    <source>
        <strain evidence="2">R148</strain>
    </source>
</reference>
<organism evidence="1 2">
    <name type="scientific">Yersinia intermedia</name>
    <dbReference type="NCBI Taxonomy" id="631"/>
    <lineage>
        <taxon>Bacteria</taxon>
        <taxon>Pseudomonadati</taxon>
        <taxon>Pseudomonadota</taxon>
        <taxon>Gammaproteobacteria</taxon>
        <taxon>Enterobacterales</taxon>
        <taxon>Yersiniaceae</taxon>
        <taxon>Yersinia</taxon>
    </lineage>
</organism>
<dbReference type="AlphaFoldDB" id="A0A0H5LTM8"/>
<dbReference type="EMBL" id="CWJI01000002">
    <property type="protein sequence ID" value="CRY54503.1"/>
    <property type="molecule type" value="Genomic_DNA"/>
</dbReference>